<dbReference type="InterPro" id="IPR020568">
    <property type="entry name" value="Ribosomal_Su5_D2-typ_SF"/>
</dbReference>
<dbReference type="InterPro" id="IPR014721">
    <property type="entry name" value="Ribsml_uS5_D2-typ_fold_subgr"/>
</dbReference>
<evidence type="ECO:0000256" key="8">
    <source>
        <dbReference type="ARBA" id="ARBA00023016"/>
    </source>
</evidence>
<dbReference type="EMBL" id="MG264610">
    <property type="protein sequence ID" value="AUG32298.1"/>
    <property type="molecule type" value="Genomic_DNA"/>
</dbReference>
<dbReference type="GO" id="GO:0005829">
    <property type="term" value="C:cytosol"/>
    <property type="evidence" value="ECO:0007669"/>
    <property type="project" value="TreeGrafter"/>
</dbReference>
<keyword evidence="10" id="KW-0234">DNA repair</keyword>
<proteinExistence type="inferred from homology"/>
<dbReference type="Pfam" id="PF18073">
    <property type="entry name" value="Zn_ribbon_LapB"/>
    <property type="match status" value="1"/>
</dbReference>
<dbReference type="GO" id="GO:0140664">
    <property type="term" value="F:ATP-dependent DNA damage sensor activity"/>
    <property type="evidence" value="ECO:0007669"/>
    <property type="project" value="InterPro"/>
</dbReference>
<accession>A0A2H4ZP51</accession>
<dbReference type="PRINTS" id="PR01874">
    <property type="entry name" value="DNAREPAIRADA"/>
</dbReference>
<keyword evidence="12" id="KW-0934">Plastid</keyword>
<name>A0A2H4ZP51_9EUKA</name>
<evidence type="ECO:0000256" key="6">
    <source>
        <dbReference type="ARBA" id="ARBA00022833"/>
    </source>
</evidence>
<keyword evidence="5" id="KW-0378">Hydrolase</keyword>
<feature type="domain" description="RecA family profile 1" evidence="11">
    <location>
        <begin position="69"/>
        <end position="225"/>
    </location>
</feature>
<protein>
    <submittedName>
        <fullName evidence="12">DNA repair protein RadA</fullName>
    </submittedName>
</protein>
<keyword evidence="3" id="KW-0227">DNA damage</keyword>
<dbReference type="SMART" id="SM00382">
    <property type="entry name" value="AAA"/>
    <property type="match status" value="1"/>
</dbReference>
<dbReference type="PROSITE" id="PS50162">
    <property type="entry name" value="RECA_2"/>
    <property type="match status" value="1"/>
</dbReference>
<dbReference type="GO" id="GO:0016787">
    <property type="term" value="F:hydrolase activity"/>
    <property type="evidence" value="ECO:0007669"/>
    <property type="project" value="UniProtKB-KW"/>
</dbReference>
<dbReference type="NCBIfam" id="TIGR00416">
    <property type="entry name" value="sms"/>
    <property type="match status" value="1"/>
</dbReference>
<dbReference type="InterPro" id="IPR027417">
    <property type="entry name" value="P-loop_NTPase"/>
</dbReference>
<evidence type="ECO:0000256" key="3">
    <source>
        <dbReference type="ARBA" id="ARBA00022763"/>
    </source>
</evidence>
<dbReference type="SUPFAM" id="SSF54211">
    <property type="entry name" value="Ribosomal protein S5 domain 2-like"/>
    <property type="match status" value="1"/>
</dbReference>
<organism evidence="12">
    <name type="scientific">Paulinella longichromatophora</name>
    <dbReference type="NCBI Taxonomy" id="1708747"/>
    <lineage>
        <taxon>Eukaryota</taxon>
        <taxon>Sar</taxon>
        <taxon>Rhizaria</taxon>
        <taxon>Cercozoa</taxon>
        <taxon>Imbricatea</taxon>
        <taxon>Silicofilosea</taxon>
        <taxon>Euglyphida</taxon>
        <taxon>Paulinellidae</taxon>
        <taxon>Paulinella</taxon>
    </lineage>
</organism>
<dbReference type="HAMAP" id="MF_01498">
    <property type="entry name" value="RadA_bact"/>
    <property type="match status" value="1"/>
</dbReference>
<dbReference type="GO" id="GO:0005524">
    <property type="term" value="F:ATP binding"/>
    <property type="evidence" value="ECO:0007669"/>
    <property type="project" value="UniProtKB-KW"/>
</dbReference>
<geneLocation type="plastid" evidence="12"/>
<dbReference type="InterPro" id="IPR020588">
    <property type="entry name" value="RecA_ATP-bd"/>
</dbReference>
<sequence length="469" mass="51535">MTRSSTVYLCNKCGAQFHQLLGRCIKCLAWNSLVEQNKTSSNRNQDFSNKSDLLIAKKSEPIEEIKELFLERIKTGYTEFDRVLGGGLVPGSLVLIGGDPGIGKSTLLLQSSMMIAKNLEVLYVSAEESPQQVKLRWNRLAESQAFSDLCRNKKLRFLAETELGFILDEIELIKPAVVIIDSIQTIYATELSGGPGSVTQVRECTNALQKLAKREGIALILVGHITKGGALAGPKVLEHLVDVVLSFEGDRFANYKLLRATKNRFGEIYELGVFEMHNYGLAEVHNPFELLLGSNGATPGVATIVTHEGTRPLVLEMQALVNSSKYNTPRRTATGVQINRLHQILAVLEKHEKIPFSNCDCYVAAVGGLRIEEPGADLGLAVALVSSYRNIVVPPHTVFIAELGLGGKLRSVNKMRLRLLECARLGFRNIIIPKIDVLQIPEENPDLNIIVSDTIADAVKIALTLKDTL</sequence>
<keyword evidence="1" id="KW-0479">Metal-binding</keyword>
<reference evidence="12" key="1">
    <citation type="submission" date="2017-10" db="EMBL/GenBank/DDBJ databases">
        <title>Paulinella longichromatophora chromatophore genome.</title>
        <authorList>
            <person name="Lhee D."/>
            <person name="Yoon H.S."/>
        </authorList>
    </citation>
    <scope>NUCLEOTIDE SEQUENCE</scope>
</reference>
<dbReference type="AlphaFoldDB" id="A0A2H4ZP51"/>
<evidence type="ECO:0000256" key="1">
    <source>
        <dbReference type="ARBA" id="ARBA00022723"/>
    </source>
</evidence>
<evidence type="ECO:0000259" key="11">
    <source>
        <dbReference type="PROSITE" id="PS50162"/>
    </source>
</evidence>
<keyword evidence="2" id="KW-0547">Nucleotide-binding</keyword>
<dbReference type="SUPFAM" id="SSF52540">
    <property type="entry name" value="P-loop containing nucleoside triphosphate hydrolases"/>
    <property type="match status" value="1"/>
</dbReference>
<dbReference type="PANTHER" id="PTHR32472">
    <property type="entry name" value="DNA REPAIR PROTEIN RADA"/>
    <property type="match status" value="1"/>
</dbReference>
<evidence type="ECO:0000256" key="7">
    <source>
        <dbReference type="ARBA" id="ARBA00022840"/>
    </source>
</evidence>
<keyword evidence="4" id="KW-0863">Zinc-finger</keyword>
<keyword evidence="6" id="KW-0862">Zinc</keyword>
<dbReference type="GO" id="GO:0003684">
    <property type="term" value="F:damaged DNA binding"/>
    <property type="evidence" value="ECO:0007669"/>
    <property type="project" value="InterPro"/>
</dbReference>
<dbReference type="InterPro" id="IPR003593">
    <property type="entry name" value="AAA+_ATPase"/>
</dbReference>
<evidence type="ECO:0000256" key="5">
    <source>
        <dbReference type="ARBA" id="ARBA00022801"/>
    </source>
</evidence>
<dbReference type="InterPro" id="IPR041166">
    <property type="entry name" value="Rubredoxin_2"/>
</dbReference>
<dbReference type="PANTHER" id="PTHR32472:SF10">
    <property type="entry name" value="DNA REPAIR PROTEIN RADA-LIKE PROTEIN"/>
    <property type="match status" value="1"/>
</dbReference>
<dbReference type="GO" id="GO:0008270">
    <property type="term" value="F:zinc ion binding"/>
    <property type="evidence" value="ECO:0007669"/>
    <property type="project" value="UniProtKB-KW"/>
</dbReference>
<evidence type="ECO:0000256" key="2">
    <source>
        <dbReference type="ARBA" id="ARBA00022741"/>
    </source>
</evidence>
<evidence type="ECO:0000256" key="10">
    <source>
        <dbReference type="ARBA" id="ARBA00023204"/>
    </source>
</evidence>
<dbReference type="Gene3D" id="3.30.230.10">
    <property type="match status" value="1"/>
</dbReference>
<keyword evidence="9" id="KW-0238">DNA-binding</keyword>
<dbReference type="Gene3D" id="3.40.50.300">
    <property type="entry name" value="P-loop containing nucleotide triphosphate hydrolases"/>
    <property type="match status" value="1"/>
</dbReference>
<evidence type="ECO:0000256" key="4">
    <source>
        <dbReference type="ARBA" id="ARBA00022771"/>
    </source>
</evidence>
<dbReference type="FunFam" id="3.40.50.300:FF:000050">
    <property type="entry name" value="DNA repair protein RadA"/>
    <property type="match status" value="1"/>
</dbReference>
<keyword evidence="8" id="KW-0346">Stress response</keyword>
<dbReference type="CDD" id="cd01121">
    <property type="entry name" value="RadA_SMS_N"/>
    <property type="match status" value="1"/>
</dbReference>
<evidence type="ECO:0000256" key="9">
    <source>
        <dbReference type="ARBA" id="ARBA00023125"/>
    </source>
</evidence>
<dbReference type="GO" id="GO:0000725">
    <property type="term" value="P:recombinational repair"/>
    <property type="evidence" value="ECO:0007669"/>
    <property type="project" value="TreeGrafter"/>
</dbReference>
<keyword evidence="7" id="KW-0067">ATP-binding</keyword>
<dbReference type="Pfam" id="PF13541">
    <property type="entry name" value="ChlI"/>
    <property type="match status" value="1"/>
</dbReference>
<gene>
    <name evidence="12" type="ORF">PLO_301</name>
</gene>
<dbReference type="InterPro" id="IPR004504">
    <property type="entry name" value="DNA_repair_RadA"/>
</dbReference>
<evidence type="ECO:0000313" key="12">
    <source>
        <dbReference type="EMBL" id="AUG32298.1"/>
    </source>
</evidence>
<dbReference type="Pfam" id="PF13481">
    <property type="entry name" value="AAA_25"/>
    <property type="match status" value="1"/>
</dbReference>